<feature type="transmembrane region" description="Helical" evidence="9">
    <location>
        <begin position="317"/>
        <end position="338"/>
    </location>
</feature>
<sequence>MSHLTEPPSLHVGPPHRESTPRPGRRLARRSSWISVALGLVIVLLVIVSGAVGAVHVDAVQAAQIVLGHLLPGMTWMSDGSLTPLQDQAVWQFRLPRALLAGLAGAGLALAGALMQVTVRNPLAEPYILGVSSGASVGAVLVIVLGSATLGGLSLNIAAFIGAVIACACVAVMARKDGALSPTRMILAGVALGTLFSAITSYLTISTDAQNVVSVLFFLLGSVSAATMPSLLGPAIALGVAIVVAMFLSRSLNALMTGDESAISLGVNPSRLRALMLVMASLLTGAVVAVAGGIGFVGLVIPHIARIVVGADHRRMLPVTVLGGAVFLMIADLLARTVAMPTEIPLGILTAFVGAPFFLWLMRRSGAEQAGFGR</sequence>
<protein>
    <submittedName>
        <fullName evidence="10">Iron complex transport system permease protein</fullName>
    </submittedName>
</protein>
<dbReference type="RefSeq" id="WP_307362740.1">
    <property type="nucleotide sequence ID" value="NZ_JAUSXK010000001.1"/>
</dbReference>
<keyword evidence="4" id="KW-1003">Cell membrane</keyword>
<dbReference type="CDD" id="cd06550">
    <property type="entry name" value="TM_ABC_iron-siderophores_like"/>
    <property type="match status" value="1"/>
</dbReference>
<dbReference type="PANTHER" id="PTHR30472:SF67">
    <property type="entry name" value="PERMEASE OF ABC TRANSPORTER-RELATED"/>
    <property type="match status" value="1"/>
</dbReference>
<feature type="transmembrane region" description="Helical" evidence="9">
    <location>
        <begin position="211"/>
        <end position="228"/>
    </location>
</feature>
<feature type="transmembrane region" description="Helical" evidence="9">
    <location>
        <begin position="276"/>
        <end position="305"/>
    </location>
</feature>
<evidence type="ECO:0000256" key="5">
    <source>
        <dbReference type="ARBA" id="ARBA00022692"/>
    </source>
</evidence>
<evidence type="ECO:0000256" key="7">
    <source>
        <dbReference type="ARBA" id="ARBA00023136"/>
    </source>
</evidence>
<feature type="transmembrane region" description="Helical" evidence="9">
    <location>
        <begin position="344"/>
        <end position="362"/>
    </location>
</feature>
<dbReference type="InterPro" id="IPR000522">
    <property type="entry name" value="ABC_transptr_permease_BtuC"/>
</dbReference>
<dbReference type="PANTHER" id="PTHR30472">
    <property type="entry name" value="FERRIC ENTEROBACTIN TRANSPORT SYSTEM PERMEASE PROTEIN"/>
    <property type="match status" value="1"/>
</dbReference>
<organism evidence="10 11">
    <name type="scientific">Microbacterium murale</name>
    <dbReference type="NCBI Taxonomy" id="1081040"/>
    <lineage>
        <taxon>Bacteria</taxon>
        <taxon>Bacillati</taxon>
        <taxon>Actinomycetota</taxon>
        <taxon>Actinomycetes</taxon>
        <taxon>Micrococcales</taxon>
        <taxon>Microbacteriaceae</taxon>
        <taxon>Microbacterium</taxon>
    </lineage>
</organism>
<dbReference type="Gene3D" id="1.10.3470.10">
    <property type="entry name" value="ABC transporter involved in vitamin B12 uptake, BtuC"/>
    <property type="match status" value="1"/>
</dbReference>
<keyword evidence="5 9" id="KW-0812">Transmembrane</keyword>
<evidence type="ECO:0000256" key="1">
    <source>
        <dbReference type="ARBA" id="ARBA00004651"/>
    </source>
</evidence>
<dbReference type="Proteomes" id="UP001239085">
    <property type="component" value="Unassembled WGS sequence"/>
</dbReference>
<dbReference type="InterPro" id="IPR037294">
    <property type="entry name" value="ABC_BtuC-like"/>
</dbReference>
<comment type="similarity">
    <text evidence="2">Belongs to the binding-protein-dependent transport system permease family. FecCD subfamily.</text>
</comment>
<feature type="transmembrane region" description="Helical" evidence="9">
    <location>
        <begin position="186"/>
        <end position="205"/>
    </location>
</feature>
<keyword evidence="3" id="KW-0813">Transport</keyword>
<feature type="region of interest" description="Disordered" evidence="8">
    <location>
        <begin position="1"/>
        <end position="24"/>
    </location>
</feature>
<feature type="transmembrane region" description="Helical" evidence="9">
    <location>
        <begin position="32"/>
        <end position="57"/>
    </location>
</feature>
<accession>A0ABU0PBK7</accession>
<name>A0ABU0PBK7_9MICO</name>
<comment type="caution">
    <text evidence="10">The sequence shown here is derived from an EMBL/GenBank/DDBJ whole genome shotgun (WGS) entry which is preliminary data.</text>
</comment>
<evidence type="ECO:0000256" key="2">
    <source>
        <dbReference type="ARBA" id="ARBA00007935"/>
    </source>
</evidence>
<gene>
    <name evidence="10" type="ORF">QFZ46_002873</name>
</gene>
<keyword evidence="6 9" id="KW-1133">Transmembrane helix</keyword>
<evidence type="ECO:0000256" key="3">
    <source>
        <dbReference type="ARBA" id="ARBA00022448"/>
    </source>
</evidence>
<evidence type="ECO:0000256" key="6">
    <source>
        <dbReference type="ARBA" id="ARBA00022989"/>
    </source>
</evidence>
<feature type="transmembrane region" description="Helical" evidence="9">
    <location>
        <begin position="98"/>
        <end position="115"/>
    </location>
</feature>
<evidence type="ECO:0000313" key="10">
    <source>
        <dbReference type="EMBL" id="MDQ0644713.1"/>
    </source>
</evidence>
<evidence type="ECO:0000256" key="4">
    <source>
        <dbReference type="ARBA" id="ARBA00022475"/>
    </source>
</evidence>
<proteinExistence type="inferred from homology"/>
<comment type="subcellular location">
    <subcellularLocation>
        <location evidence="1">Cell membrane</location>
        <topology evidence="1">Multi-pass membrane protein</topology>
    </subcellularLocation>
</comment>
<evidence type="ECO:0000256" key="8">
    <source>
        <dbReference type="SAM" id="MobiDB-lite"/>
    </source>
</evidence>
<feature type="transmembrane region" description="Helical" evidence="9">
    <location>
        <begin position="153"/>
        <end position="174"/>
    </location>
</feature>
<keyword evidence="7 9" id="KW-0472">Membrane</keyword>
<reference evidence="10 11" key="1">
    <citation type="submission" date="2023-07" db="EMBL/GenBank/DDBJ databases">
        <title>Comparative genomics of wheat-associated soil bacteria to identify genetic determinants of phenazine resistance.</title>
        <authorList>
            <person name="Mouncey N."/>
        </authorList>
    </citation>
    <scope>NUCLEOTIDE SEQUENCE [LARGE SCALE GENOMIC DNA]</scope>
    <source>
        <strain evidence="10 11">W2I7</strain>
    </source>
</reference>
<dbReference type="Pfam" id="PF01032">
    <property type="entry name" value="FecCD"/>
    <property type="match status" value="1"/>
</dbReference>
<dbReference type="SUPFAM" id="SSF81345">
    <property type="entry name" value="ABC transporter involved in vitamin B12 uptake, BtuC"/>
    <property type="match status" value="1"/>
</dbReference>
<evidence type="ECO:0000313" key="11">
    <source>
        <dbReference type="Proteomes" id="UP001239085"/>
    </source>
</evidence>
<evidence type="ECO:0000256" key="9">
    <source>
        <dbReference type="SAM" id="Phobius"/>
    </source>
</evidence>
<feature type="transmembrane region" description="Helical" evidence="9">
    <location>
        <begin position="127"/>
        <end position="147"/>
    </location>
</feature>
<keyword evidence="11" id="KW-1185">Reference proteome</keyword>
<dbReference type="EMBL" id="JAUSXK010000001">
    <property type="protein sequence ID" value="MDQ0644713.1"/>
    <property type="molecule type" value="Genomic_DNA"/>
</dbReference>